<dbReference type="Gene3D" id="2.10.109.10">
    <property type="entry name" value="Umud Fragment, subunit A"/>
    <property type="match status" value="1"/>
</dbReference>
<protein>
    <submittedName>
        <fullName evidence="5">XRE family transcriptional regulator</fullName>
    </submittedName>
</protein>
<evidence type="ECO:0000259" key="4">
    <source>
        <dbReference type="PROSITE" id="PS50943"/>
    </source>
</evidence>
<accession>A0A4Z0MR42</accession>
<keyword evidence="2" id="KW-0238">DNA-binding</keyword>
<dbReference type="PANTHER" id="PTHR40661">
    <property type="match status" value="1"/>
</dbReference>
<organism evidence="5 6">
    <name type="scientific">Hymenobacter wooponensis</name>
    <dbReference type="NCBI Taxonomy" id="1525360"/>
    <lineage>
        <taxon>Bacteria</taxon>
        <taxon>Pseudomonadati</taxon>
        <taxon>Bacteroidota</taxon>
        <taxon>Cytophagia</taxon>
        <taxon>Cytophagales</taxon>
        <taxon>Hymenobacteraceae</taxon>
        <taxon>Hymenobacter</taxon>
    </lineage>
</organism>
<dbReference type="InterPro" id="IPR015927">
    <property type="entry name" value="Peptidase_S24_S26A/B/C"/>
</dbReference>
<dbReference type="SUPFAM" id="SSF51306">
    <property type="entry name" value="LexA/Signal peptidase"/>
    <property type="match status" value="1"/>
</dbReference>
<keyword evidence="3" id="KW-0804">Transcription</keyword>
<dbReference type="Gene3D" id="1.10.260.40">
    <property type="entry name" value="lambda repressor-like DNA-binding domains"/>
    <property type="match status" value="1"/>
</dbReference>
<keyword evidence="6" id="KW-1185">Reference proteome</keyword>
<dbReference type="InterPro" id="IPR001387">
    <property type="entry name" value="Cro/C1-type_HTH"/>
</dbReference>
<evidence type="ECO:0000313" key="6">
    <source>
        <dbReference type="Proteomes" id="UP000298284"/>
    </source>
</evidence>
<sequence>MTQSATIKKSLAQEVAEENLRTSAGERLRIVRQVRGLTQQQMADLLGVKRPTVTQLEAGRHQPSQDVLETIVRKLEISRNWLWFGIGPMEEATPGLNGNARLAHPLDEEDYEDWIHITVPARAGFGDLCDLDTTQFDTIRIYSPSPELRGRKTWVIDVDGDSMEPQLRSGMQVAAVLLPLEDCKYAVSGVYAVVFGSQFAIKRIKDNDLLTKGYLVLHSDNENAGSLTVAAEDIRYMWRVLEIVRGKVL</sequence>
<dbReference type="InterPro" id="IPR010982">
    <property type="entry name" value="Lambda_DNA-bd_dom_sf"/>
</dbReference>
<dbReference type="SUPFAM" id="SSF47413">
    <property type="entry name" value="lambda repressor-like DNA-binding domains"/>
    <property type="match status" value="1"/>
</dbReference>
<feature type="domain" description="HTH cro/C1-type" evidence="4">
    <location>
        <begin position="28"/>
        <end position="82"/>
    </location>
</feature>
<dbReference type="Pfam" id="PF00717">
    <property type="entry name" value="Peptidase_S24"/>
    <property type="match status" value="1"/>
</dbReference>
<name>A0A4Z0MR42_9BACT</name>
<evidence type="ECO:0000256" key="1">
    <source>
        <dbReference type="ARBA" id="ARBA00023015"/>
    </source>
</evidence>
<dbReference type="PROSITE" id="PS50943">
    <property type="entry name" value="HTH_CROC1"/>
    <property type="match status" value="1"/>
</dbReference>
<dbReference type="InterPro" id="IPR039418">
    <property type="entry name" value="LexA-like"/>
</dbReference>
<reference evidence="5 6" key="1">
    <citation type="submission" date="2019-04" db="EMBL/GenBank/DDBJ databases">
        <authorList>
            <person name="Feng G."/>
            <person name="Zhang J."/>
            <person name="Zhu H."/>
        </authorList>
    </citation>
    <scope>NUCLEOTIDE SEQUENCE [LARGE SCALE GENOMIC DNA]</scope>
    <source>
        <strain evidence="5 6">JCM 19491</strain>
    </source>
</reference>
<proteinExistence type="predicted"/>
<dbReference type="GO" id="GO:0003677">
    <property type="term" value="F:DNA binding"/>
    <property type="evidence" value="ECO:0007669"/>
    <property type="project" value="UniProtKB-KW"/>
</dbReference>
<dbReference type="CDD" id="cd06529">
    <property type="entry name" value="S24_LexA-like"/>
    <property type="match status" value="1"/>
</dbReference>
<dbReference type="Proteomes" id="UP000298284">
    <property type="component" value="Unassembled WGS sequence"/>
</dbReference>
<dbReference type="Pfam" id="PF01381">
    <property type="entry name" value="HTH_3"/>
    <property type="match status" value="1"/>
</dbReference>
<evidence type="ECO:0000256" key="2">
    <source>
        <dbReference type="ARBA" id="ARBA00023125"/>
    </source>
</evidence>
<dbReference type="PANTHER" id="PTHR40661:SF1">
    <property type="entry name" value="HTH CRO_C1-TYPE DOMAIN-CONTAINING PROTEIN"/>
    <property type="match status" value="1"/>
</dbReference>
<gene>
    <name evidence="5" type="ORF">EU557_09325</name>
</gene>
<dbReference type="CDD" id="cd00093">
    <property type="entry name" value="HTH_XRE"/>
    <property type="match status" value="1"/>
</dbReference>
<evidence type="ECO:0000256" key="3">
    <source>
        <dbReference type="ARBA" id="ARBA00023163"/>
    </source>
</evidence>
<dbReference type="AlphaFoldDB" id="A0A4Z0MR42"/>
<comment type="caution">
    <text evidence="5">The sequence shown here is derived from an EMBL/GenBank/DDBJ whole genome shotgun (WGS) entry which is preliminary data.</text>
</comment>
<dbReference type="InterPro" id="IPR036286">
    <property type="entry name" value="LexA/Signal_pep-like_sf"/>
</dbReference>
<dbReference type="SMART" id="SM00530">
    <property type="entry name" value="HTH_XRE"/>
    <property type="match status" value="1"/>
</dbReference>
<dbReference type="OrthoDB" id="839492at2"/>
<keyword evidence="1" id="KW-0805">Transcription regulation</keyword>
<evidence type="ECO:0000313" key="5">
    <source>
        <dbReference type="EMBL" id="TGD81726.1"/>
    </source>
</evidence>
<dbReference type="EMBL" id="SRKZ01000002">
    <property type="protein sequence ID" value="TGD81726.1"/>
    <property type="molecule type" value="Genomic_DNA"/>
</dbReference>
<dbReference type="RefSeq" id="WP_135530106.1">
    <property type="nucleotide sequence ID" value="NZ_SRKZ01000002.1"/>
</dbReference>